<dbReference type="Pfam" id="PF13638">
    <property type="entry name" value="PIN_4"/>
    <property type="match status" value="1"/>
</dbReference>
<dbReference type="WBParaSite" id="sdigi.contig302.g7250.t1">
    <property type="protein sequence ID" value="sdigi.contig302.g7250.t1"/>
    <property type="gene ID" value="sdigi.contig302.g7250"/>
</dbReference>
<dbReference type="PANTHER" id="PTHR16161">
    <property type="entry name" value="TRANSCRIPTIONAL PROTEIN SWT1"/>
    <property type="match status" value="1"/>
</dbReference>
<feature type="domain" description="PIN" evidence="1">
    <location>
        <begin position="189"/>
        <end position="328"/>
    </location>
</feature>
<dbReference type="SUPFAM" id="SSF88723">
    <property type="entry name" value="PIN domain-like"/>
    <property type="match status" value="1"/>
</dbReference>
<evidence type="ECO:0000313" key="3">
    <source>
        <dbReference type="WBParaSite" id="sdigi.contig302.g7250.t1"/>
    </source>
</evidence>
<dbReference type="InterPro" id="IPR002716">
    <property type="entry name" value="PIN_dom"/>
</dbReference>
<evidence type="ECO:0000259" key="1">
    <source>
        <dbReference type="Pfam" id="PF13638"/>
    </source>
</evidence>
<keyword evidence="2" id="KW-1185">Reference proteome</keyword>
<name>A0A915PPY0_9BILA</name>
<dbReference type="CDD" id="cd00201">
    <property type="entry name" value="WW"/>
    <property type="match status" value="1"/>
</dbReference>
<dbReference type="Gene3D" id="3.40.50.1010">
    <property type="entry name" value="5'-nuclease"/>
    <property type="match status" value="1"/>
</dbReference>
<sequence>MGDVSKIYKLFYFNVETKQTTWEMPLIEKPLTESVTVSDLPTKQTDRKHQQENSTIVKNRWLVSLASTEQWHAKKSVFSDDTSSRRSLSEWKIDTRRGFDKFGCLHGIGVPNTSESNEELMEIDEISMDEINRHEEPMEIDFVVGEVQAFRREHFLHPDLFVDDTAPFFHARRYTEACKRTENAGMILIVFDTSCLLQDTALLPMCIQRLCCSVIPYTVLKELDGLKKAKSDELRLKAVKTIAYLHDYIKRGCNYLFIENTFEASNGMEEFGCRNNDDIILKCAFVTTKKCKLLSLVSDKNEPVYVVFATNDKNLAVKAAVHNIVTADRNELLNLITTDPSKNKEQQFMTEVTVQKMSPSDFSFTITDKPSSSITETAMQVTTPEEVVDYLPALFGYRSSSPSFTFVPKKEDLSLYNASFPLAKDNGKFKKEFCDFLEHKRGIRGARSLTEHHGTREMPYSIQKAGRGEEIGSSRSCKKRKLCELSGRSMNDFLEIFARLVQYLLSRNDRKSFEDMKRLNKVIGSVIANESSSLSVLVDMVSKFYDFYADRDVFISATHFDKKQLINEYESTASTVKEKLGAFQKQLLGIKSHIA</sequence>
<dbReference type="InterPro" id="IPR052626">
    <property type="entry name" value="SWT1_Regulator"/>
</dbReference>
<proteinExistence type="predicted"/>
<evidence type="ECO:0000313" key="2">
    <source>
        <dbReference type="Proteomes" id="UP000887581"/>
    </source>
</evidence>
<dbReference type="AlphaFoldDB" id="A0A915PPY0"/>
<dbReference type="GO" id="GO:0005634">
    <property type="term" value="C:nucleus"/>
    <property type="evidence" value="ECO:0007669"/>
    <property type="project" value="TreeGrafter"/>
</dbReference>
<reference evidence="3" key="1">
    <citation type="submission" date="2022-11" db="UniProtKB">
        <authorList>
            <consortium name="WormBaseParasite"/>
        </authorList>
    </citation>
    <scope>IDENTIFICATION</scope>
</reference>
<protein>
    <submittedName>
        <fullName evidence="3">PIN domain-containing protein</fullName>
    </submittedName>
</protein>
<dbReference type="InterPro" id="IPR029060">
    <property type="entry name" value="PIN-like_dom_sf"/>
</dbReference>
<dbReference type="PANTHER" id="PTHR16161:SF0">
    <property type="entry name" value="TRANSCRIPTIONAL PROTEIN SWT1"/>
    <property type="match status" value="1"/>
</dbReference>
<dbReference type="Proteomes" id="UP000887581">
    <property type="component" value="Unplaced"/>
</dbReference>
<dbReference type="CDD" id="cd09880">
    <property type="entry name" value="PIN_Smg5-6-like"/>
    <property type="match status" value="1"/>
</dbReference>
<dbReference type="InterPro" id="IPR001202">
    <property type="entry name" value="WW_dom"/>
</dbReference>
<accession>A0A915PPY0</accession>
<organism evidence="2 3">
    <name type="scientific">Setaria digitata</name>
    <dbReference type="NCBI Taxonomy" id="48799"/>
    <lineage>
        <taxon>Eukaryota</taxon>
        <taxon>Metazoa</taxon>
        <taxon>Ecdysozoa</taxon>
        <taxon>Nematoda</taxon>
        <taxon>Chromadorea</taxon>
        <taxon>Rhabditida</taxon>
        <taxon>Spirurina</taxon>
        <taxon>Spiruromorpha</taxon>
        <taxon>Filarioidea</taxon>
        <taxon>Setariidae</taxon>
        <taxon>Setaria</taxon>
    </lineage>
</organism>